<feature type="transmembrane region" description="Helical" evidence="1">
    <location>
        <begin position="100"/>
        <end position="119"/>
    </location>
</feature>
<dbReference type="EMBL" id="JABKAU010000003">
    <property type="protein sequence ID" value="NVO30094.1"/>
    <property type="molecule type" value="Genomic_DNA"/>
</dbReference>
<feature type="transmembrane region" description="Helical" evidence="1">
    <location>
        <begin position="6"/>
        <end position="26"/>
    </location>
</feature>
<feature type="transmembrane region" description="Helical" evidence="1">
    <location>
        <begin position="206"/>
        <end position="223"/>
    </location>
</feature>
<dbReference type="AlphaFoldDB" id="A0A7Y7PLN1"/>
<evidence type="ECO:0000313" key="3">
    <source>
        <dbReference type="Proteomes" id="UP000565521"/>
    </source>
</evidence>
<organism evidence="2 3">
    <name type="scientific">Hymenobacter lapidiphilus</name>
    <dbReference type="NCBI Taxonomy" id="2608003"/>
    <lineage>
        <taxon>Bacteria</taxon>
        <taxon>Pseudomonadati</taxon>
        <taxon>Bacteroidota</taxon>
        <taxon>Cytophagia</taxon>
        <taxon>Cytophagales</taxon>
        <taxon>Hymenobacteraceae</taxon>
        <taxon>Hymenobacter</taxon>
    </lineage>
</organism>
<feature type="transmembrane region" description="Helical" evidence="1">
    <location>
        <begin position="295"/>
        <end position="319"/>
    </location>
</feature>
<keyword evidence="1" id="KW-0472">Membrane</keyword>
<keyword evidence="1" id="KW-1133">Transmembrane helix</keyword>
<dbReference type="InterPro" id="IPR010293">
    <property type="entry name" value="Sbt_1"/>
</dbReference>
<evidence type="ECO:0000313" key="2">
    <source>
        <dbReference type="EMBL" id="NVO30094.1"/>
    </source>
</evidence>
<feature type="transmembrane region" description="Helical" evidence="1">
    <location>
        <begin position="266"/>
        <end position="288"/>
    </location>
</feature>
<keyword evidence="3" id="KW-1185">Reference proteome</keyword>
<feature type="transmembrane region" description="Helical" evidence="1">
    <location>
        <begin position="235"/>
        <end position="254"/>
    </location>
</feature>
<comment type="caution">
    <text evidence="2">The sequence shown here is derived from an EMBL/GenBank/DDBJ whole genome shotgun (WGS) entry which is preliminary data.</text>
</comment>
<feature type="transmembrane region" description="Helical" evidence="1">
    <location>
        <begin position="66"/>
        <end position="88"/>
    </location>
</feature>
<protein>
    <submittedName>
        <fullName evidence="2">Sodium-dependent bicarbonate transport family permease</fullName>
    </submittedName>
</protein>
<keyword evidence="1" id="KW-0812">Transmembrane</keyword>
<feature type="transmembrane region" description="Helical" evidence="1">
    <location>
        <begin position="173"/>
        <end position="191"/>
    </location>
</feature>
<evidence type="ECO:0000256" key="1">
    <source>
        <dbReference type="SAM" id="Phobius"/>
    </source>
</evidence>
<dbReference type="Proteomes" id="UP000565521">
    <property type="component" value="Unassembled WGS sequence"/>
</dbReference>
<accession>A0A7Y7PLN1</accession>
<feature type="transmembrane region" description="Helical" evidence="1">
    <location>
        <begin position="131"/>
        <end position="152"/>
    </location>
</feature>
<proteinExistence type="predicted"/>
<dbReference type="RefSeq" id="WP_176906795.1">
    <property type="nucleotide sequence ID" value="NZ_JABKAU010000003.1"/>
</dbReference>
<reference evidence="2 3" key="1">
    <citation type="submission" date="2020-05" db="EMBL/GenBank/DDBJ databases">
        <title>Hymenobacter terrestris sp. nov. and Hymenobacter lapidiphilus sp. nov., isolated from regoliths in Antarctica.</title>
        <authorList>
            <person name="Sedlacek I."/>
            <person name="Pantucek R."/>
            <person name="Zeman M."/>
            <person name="Holochova P."/>
            <person name="Kralova S."/>
            <person name="Stankova E."/>
            <person name="Sedo O."/>
            <person name="Micenkova L."/>
            <person name="Svec P."/>
            <person name="Gupta V."/>
            <person name="Sood U."/>
            <person name="Korpole U.S."/>
            <person name="Lal R."/>
        </authorList>
    </citation>
    <scope>NUCLEOTIDE SEQUENCE [LARGE SCALE GENOMIC DNA]</scope>
    <source>
        <strain evidence="2 3">P5342</strain>
    </source>
</reference>
<dbReference type="PANTHER" id="PTHR40400">
    <property type="entry name" value="SLR1512 PROTEIN"/>
    <property type="match status" value="1"/>
</dbReference>
<feature type="transmembrane region" description="Helical" evidence="1">
    <location>
        <begin position="38"/>
        <end position="54"/>
    </location>
</feature>
<dbReference type="PANTHER" id="PTHR40400:SF1">
    <property type="entry name" value="SLR1512 PROTEIN"/>
    <property type="match status" value="1"/>
</dbReference>
<dbReference type="Pfam" id="PF05982">
    <property type="entry name" value="Sbt_1"/>
    <property type="match status" value="1"/>
</dbReference>
<sequence>MDAELLIANLTNPTLLFFVLGIVATLVRSDLEIPPSTVKFISLYLLFAIGFKGGQELAHSPFEAEIIYSLGFGLLLSSLIPLYTFFILKRRLTVSDAGAVAAAYGSVSAVTFVAAVSFLDAQSLAFSGHMVAVMALMEAPAIIVGIILLMRYDIPGPDEPPRLSLGSVVHHSVTNGSVLMVVGSLVIGIIADSKQAEGIKPFTTDIFKGFLAIFLLEMGMVTARRFGTFSRYGRFVTLFAVLMPLFNGSMVAVASHLVTNSVGNRFIFAILAASASYIAVPAAMRLAAPKADPGLYIPMALGVTFPVNITLGMPLYLLLVQHS</sequence>
<name>A0A7Y7PLN1_9BACT</name>
<gene>
    <name evidence="2" type="ORF">HW554_02650</name>
</gene>